<dbReference type="Pfam" id="PF13649">
    <property type="entry name" value="Methyltransf_25"/>
    <property type="match status" value="1"/>
</dbReference>
<dbReference type="AlphaFoldDB" id="A0AAE4NV37"/>
<dbReference type="GO" id="GO:0032259">
    <property type="term" value="P:methylation"/>
    <property type="evidence" value="ECO:0007669"/>
    <property type="project" value="UniProtKB-KW"/>
</dbReference>
<feature type="domain" description="Methyltransferase" evidence="1">
    <location>
        <begin position="49"/>
        <end position="149"/>
    </location>
</feature>
<organism evidence="2 3">
    <name type="scientific">Thermococcus waiotapuensis</name>
    <dbReference type="NCBI Taxonomy" id="90909"/>
    <lineage>
        <taxon>Archaea</taxon>
        <taxon>Methanobacteriati</taxon>
        <taxon>Methanobacteriota</taxon>
        <taxon>Thermococci</taxon>
        <taxon>Thermococcales</taxon>
        <taxon>Thermococcaceae</taxon>
        <taxon>Thermococcus</taxon>
    </lineage>
</organism>
<dbReference type="GO" id="GO:0008168">
    <property type="term" value="F:methyltransferase activity"/>
    <property type="evidence" value="ECO:0007669"/>
    <property type="project" value="UniProtKB-KW"/>
</dbReference>
<sequence length="260" mass="29551">MSLEELYSYLRGYMDPGSETARKRYMALKAFFNWTVKKTLLPDGRRLRILDLCAGTGIAGAALLEVLKEWGVEASLTLVDKRKEDILKVESWLSGEGEVYGAVMDCLDDLSKLGEFDVALMWGYTMAHFDPYQAADLFANVSRVLTPSGVFMIEEMDRFGTFFYRGAYREIVPEVKGENYTVVSLDEGYDPLRGVILRSYYRLPGSEKIGEIETRYWDLAGLAGMGKLVFEKVKIIPRKEHGNVEVGDILYFREPKTQRA</sequence>
<gene>
    <name evidence="2" type="ORF">RBI02_07765</name>
</gene>
<dbReference type="EC" id="2.1.-.-" evidence="2"/>
<dbReference type="CDD" id="cd02440">
    <property type="entry name" value="AdoMet_MTases"/>
    <property type="match status" value="1"/>
</dbReference>
<protein>
    <submittedName>
        <fullName evidence="2">Class I SAM-dependent methyltransferase</fullName>
        <ecNumber evidence="2">2.1.-.-</ecNumber>
    </submittedName>
</protein>
<keyword evidence="2" id="KW-0808">Transferase</keyword>
<name>A0AAE4NV37_9EURY</name>
<dbReference type="SUPFAM" id="SSF53335">
    <property type="entry name" value="S-adenosyl-L-methionine-dependent methyltransferases"/>
    <property type="match status" value="1"/>
</dbReference>
<dbReference type="InterPro" id="IPR041698">
    <property type="entry name" value="Methyltransf_25"/>
</dbReference>
<evidence type="ECO:0000313" key="3">
    <source>
        <dbReference type="Proteomes" id="UP001245683"/>
    </source>
</evidence>
<evidence type="ECO:0000259" key="1">
    <source>
        <dbReference type="Pfam" id="PF13649"/>
    </source>
</evidence>
<reference evidence="2 3" key="1">
    <citation type="submission" date="2023-08" db="EMBL/GenBank/DDBJ databases">
        <title>Draft genome sequence of Thermococcus waiotapuensis WT1T, a thermophilic sulphur-dependent archaeon from order Thermococcales.</title>
        <authorList>
            <person name="Manners S.H."/>
            <person name="Carere C.R."/>
            <person name="Dhami M.K."/>
            <person name="Dobson R.C.J."/>
            <person name="Stott M.B."/>
        </authorList>
    </citation>
    <scope>NUCLEOTIDE SEQUENCE [LARGE SCALE GENOMIC DNA]</scope>
    <source>
        <strain evidence="2 3">WT1</strain>
    </source>
</reference>
<comment type="caution">
    <text evidence="2">The sequence shown here is derived from an EMBL/GenBank/DDBJ whole genome shotgun (WGS) entry which is preliminary data.</text>
</comment>
<keyword evidence="2" id="KW-0489">Methyltransferase</keyword>
<dbReference type="Proteomes" id="UP001245683">
    <property type="component" value="Unassembled WGS sequence"/>
</dbReference>
<dbReference type="EMBL" id="JAVDZE010000004">
    <property type="protein sequence ID" value="MDV3104429.1"/>
    <property type="molecule type" value="Genomic_DNA"/>
</dbReference>
<dbReference type="InterPro" id="IPR029063">
    <property type="entry name" value="SAM-dependent_MTases_sf"/>
</dbReference>
<accession>A0AAE4NV37</accession>
<keyword evidence="3" id="KW-1185">Reference proteome</keyword>
<proteinExistence type="predicted"/>
<dbReference type="Gene3D" id="3.40.50.150">
    <property type="entry name" value="Vaccinia Virus protein VP39"/>
    <property type="match status" value="1"/>
</dbReference>
<evidence type="ECO:0000313" key="2">
    <source>
        <dbReference type="EMBL" id="MDV3104429.1"/>
    </source>
</evidence>
<dbReference type="RefSeq" id="WP_315342706.1">
    <property type="nucleotide sequence ID" value="NZ_JAVDZE010000004.1"/>
</dbReference>